<gene>
    <name evidence="6" type="ORF">VFPPC_04025</name>
</gene>
<dbReference type="SUPFAM" id="SSF56176">
    <property type="entry name" value="FAD-binding/transporter-associated domain-like"/>
    <property type="match status" value="1"/>
</dbReference>
<dbReference type="STRING" id="1380566.A0A179FPZ9"/>
<proteinExistence type="inferred from homology"/>
<dbReference type="Pfam" id="PF01565">
    <property type="entry name" value="FAD_binding_4"/>
    <property type="match status" value="1"/>
</dbReference>
<dbReference type="GO" id="GO:0071949">
    <property type="term" value="F:FAD binding"/>
    <property type="evidence" value="ECO:0007669"/>
    <property type="project" value="InterPro"/>
</dbReference>
<name>A0A179FPZ9_METCM</name>
<keyword evidence="7" id="KW-1185">Reference proteome</keyword>
<dbReference type="GO" id="GO:0016740">
    <property type="term" value="F:transferase activity"/>
    <property type="evidence" value="ECO:0007669"/>
    <property type="project" value="UniProtKB-KW"/>
</dbReference>
<dbReference type="Proteomes" id="UP000078397">
    <property type="component" value="Unassembled WGS sequence"/>
</dbReference>
<dbReference type="InterPro" id="IPR029057">
    <property type="entry name" value="PRTase-like"/>
</dbReference>
<evidence type="ECO:0000256" key="1">
    <source>
        <dbReference type="ARBA" id="ARBA00005466"/>
    </source>
</evidence>
<dbReference type="PROSITE" id="PS51387">
    <property type="entry name" value="FAD_PCMH"/>
    <property type="match status" value="1"/>
</dbReference>
<dbReference type="OrthoDB" id="4936827at2759"/>
<dbReference type="InterPro" id="IPR027417">
    <property type="entry name" value="P-loop_NTPase"/>
</dbReference>
<dbReference type="InterPro" id="IPR006094">
    <property type="entry name" value="Oxid_FAD_bind_N"/>
</dbReference>
<dbReference type="PANTHER" id="PTHR42973:SF25">
    <property type="entry name" value="PHOSPHOMEVALONATE KINASE"/>
    <property type="match status" value="1"/>
</dbReference>
<dbReference type="Gene3D" id="3.40.462.20">
    <property type="match status" value="1"/>
</dbReference>
<accession>A0A179FPZ9</accession>
<dbReference type="EMBL" id="LSBJ02000003">
    <property type="protein sequence ID" value="OAQ67664.2"/>
    <property type="molecule type" value="Genomic_DNA"/>
</dbReference>
<protein>
    <submittedName>
        <fullName evidence="6">Phosphoribosyl transferase domain-containing protein</fullName>
    </submittedName>
</protein>
<evidence type="ECO:0000256" key="2">
    <source>
        <dbReference type="ARBA" id="ARBA00022630"/>
    </source>
</evidence>
<organism evidence="6 7">
    <name type="scientific">Pochonia chlamydosporia 170</name>
    <dbReference type="NCBI Taxonomy" id="1380566"/>
    <lineage>
        <taxon>Eukaryota</taxon>
        <taxon>Fungi</taxon>
        <taxon>Dikarya</taxon>
        <taxon>Ascomycota</taxon>
        <taxon>Pezizomycotina</taxon>
        <taxon>Sordariomycetes</taxon>
        <taxon>Hypocreomycetidae</taxon>
        <taxon>Hypocreales</taxon>
        <taxon>Clavicipitaceae</taxon>
        <taxon>Pochonia</taxon>
    </lineage>
</organism>
<dbReference type="PANTHER" id="PTHR42973">
    <property type="entry name" value="BINDING OXIDOREDUCTASE, PUTATIVE (AFU_ORTHOLOGUE AFUA_1G17690)-RELATED"/>
    <property type="match status" value="1"/>
</dbReference>
<evidence type="ECO:0000256" key="3">
    <source>
        <dbReference type="ARBA" id="ARBA00022827"/>
    </source>
</evidence>
<comment type="caution">
    <text evidence="6">The sequence shown here is derived from an EMBL/GenBank/DDBJ whole genome shotgun (WGS) entry which is preliminary data.</text>
</comment>
<evidence type="ECO:0000259" key="5">
    <source>
        <dbReference type="PROSITE" id="PS51387"/>
    </source>
</evidence>
<dbReference type="Pfam" id="PF08031">
    <property type="entry name" value="BBE"/>
    <property type="match status" value="1"/>
</dbReference>
<evidence type="ECO:0000256" key="4">
    <source>
        <dbReference type="ARBA" id="ARBA00023002"/>
    </source>
</evidence>
<dbReference type="AlphaFoldDB" id="A0A179FPZ9"/>
<dbReference type="KEGG" id="pchm:VFPPC_04025"/>
<keyword evidence="6" id="KW-0808">Transferase</keyword>
<dbReference type="InterPro" id="IPR050416">
    <property type="entry name" value="FAD-linked_Oxidoreductase"/>
</dbReference>
<evidence type="ECO:0000313" key="7">
    <source>
        <dbReference type="Proteomes" id="UP000078397"/>
    </source>
</evidence>
<comment type="similarity">
    <text evidence="1">Belongs to the oxygen-dependent FAD-linked oxidoreductase family.</text>
</comment>
<dbReference type="Gene3D" id="3.40.50.300">
    <property type="entry name" value="P-loop containing nucleotide triphosphate hydrolases"/>
    <property type="match status" value="1"/>
</dbReference>
<feature type="domain" description="FAD-binding PCMH-type" evidence="5">
    <location>
        <begin position="33"/>
        <end position="224"/>
    </location>
</feature>
<reference evidence="6 7" key="1">
    <citation type="journal article" date="2016" name="PLoS Pathog.">
        <title>Biosynthesis of antibiotic leucinostatins in bio-control fungus Purpureocillium lilacinum and their inhibition on phytophthora revealed by genome mining.</title>
        <authorList>
            <person name="Wang G."/>
            <person name="Liu Z."/>
            <person name="Lin R."/>
            <person name="Li E."/>
            <person name="Mao Z."/>
            <person name="Ling J."/>
            <person name="Yang Y."/>
            <person name="Yin W.B."/>
            <person name="Xie B."/>
        </authorList>
    </citation>
    <scope>NUCLEOTIDE SEQUENCE [LARGE SCALE GENOMIC DNA]</scope>
    <source>
        <strain evidence="6">170</strain>
    </source>
</reference>
<sequence length="708" mass="76373">MVNHIESASPLAELTNQVPVAPESNVVKSPVARAHRPAAIVKPRSISQVQTCVRWALKHNVGLTILGGGHSGHCLQPNVVAIDMSAFNQVYIVTDEESKRASGNDMGLIVAGGGCKAGDIIRQSLQAGMTVPLGSRPSVGAGLWLQGGIGHLARLHGLSCDAIVGAVMVSVRSGEVFLVGHVPSQHRPRLGVRPENDGDLLWALKGAGTDFGFVVSVTFKAYAAPSYSVRNWVIPFADDAQASLKLRAFDELVTTQLPQSCSAEAHMYFEDDQLRFGVHICESSTTETTPSHVTGMSAVTELEPDEDVKGLDGVEVFEHEMCVVRLRGGYGSKTSSFKRCIFLKYVGSPHISTHLITALKTRPTPMCYLQLRHVGGAVKAVSAGATAFGCRDWNFAFVISGVWPRHQDNTETARSAVRWVYDVTEKLLPFCSGVYGADLGPDPRDTALAAKAFGPNGPRLARLKRSWDPHNVLAFACPLPPVSAPKLIILVTGESCAGKDYCADVWVSVFNSLATGRLAARSIGIGDGTKRAYAAPNQVQQRPQLPEENFLKAVDCGPDVDVLLITGVRDEWATATFAHLVPESRLLEIRVQASTQTRSLRRGCQGSDDVVDDTPSESDYTSCPTLIFNDSADSEAVEGFAKTHLTQYFHHDLHRLAAMVTPIANFPSPGITFQHVFDISQQPGGLALCTSLLQSHFVGDWRKIDNVI</sequence>
<dbReference type="InterPro" id="IPR016166">
    <property type="entry name" value="FAD-bd_PCMH"/>
</dbReference>
<keyword evidence="3" id="KW-0274">FAD</keyword>
<dbReference type="RefSeq" id="XP_022284439.1">
    <property type="nucleotide sequence ID" value="XM_022428374.1"/>
</dbReference>
<evidence type="ECO:0000313" key="6">
    <source>
        <dbReference type="EMBL" id="OAQ67664.2"/>
    </source>
</evidence>
<dbReference type="InterPro" id="IPR036318">
    <property type="entry name" value="FAD-bd_PCMH-like_sf"/>
</dbReference>
<dbReference type="GO" id="GO:0016491">
    <property type="term" value="F:oxidoreductase activity"/>
    <property type="evidence" value="ECO:0007669"/>
    <property type="project" value="UniProtKB-KW"/>
</dbReference>
<dbReference type="InterPro" id="IPR016169">
    <property type="entry name" value="FAD-bd_PCMH_sub2"/>
</dbReference>
<dbReference type="Gene3D" id="3.30.465.10">
    <property type="match status" value="1"/>
</dbReference>
<keyword evidence="2" id="KW-0285">Flavoprotein</keyword>
<dbReference type="Gene3D" id="3.40.50.2020">
    <property type="match status" value="1"/>
</dbReference>
<keyword evidence="4" id="KW-0560">Oxidoreductase</keyword>
<dbReference type="InterPro" id="IPR012951">
    <property type="entry name" value="BBE"/>
</dbReference>
<dbReference type="GeneID" id="28847435"/>